<reference evidence="2" key="1">
    <citation type="submission" date="2025-08" db="UniProtKB">
        <authorList>
            <consortium name="RefSeq"/>
        </authorList>
    </citation>
    <scope>IDENTIFICATION</scope>
    <source>
        <tissue evidence="2">Whole body</tissue>
    </source>
</reference>
<name>A0A8B8FXR8_9HEMI</name>
<dbReference type="Gene3D" id="3.15.10.30">
    <property type="entry name" value="Haemolymph juvenile hormone binding protein"/>
    <property type="match status" value="1"/>
</dbReference>
<dbReference type="InterPro" id="IPR010562">
    <property type="entry name" value="Haemolymph_juvenile_hormone-bd"/>
</dbReference>
<protein>
    <submittedName>
        <fullName evidence="2">Uncharacterized protein LOC112686898 isoform X1</fullName>
    </submittedName>
</protein>
<sequence length="365" mass="40981">MLRGFKFQQLFKRKNKMSKVTFICIVVQLLMVSYLADTAQISTISPVTTTANLDSTTSQTVLEVGTDTSILVTVKEILKQLKNAFWAIKRLSSDPKQIGRSISTGMCSSVESTYSGILSAALKLILEQLIAEMKEELSVTQIAELPNYKNTFDEQNEISEFKLKGLTLKGLENIIITQYIIDFCGLASTVEMYVPTLEITSSYTLKGNVNGSPISGDGILNASITMMGLFMQTNMECNAMLLSNDVCELAVKNKTVDWSAEKMMVNLSNIKYKDLSESQINIELNEFIRNYLKTNRVFLIQAITDFIDQYKKNSKTHQSPALFLKDLELGLKQIPIEMDKKQRSLQMNNANTLNMFVSLFVNPVL</sequence>
<keyword evidence="1" id="KW-1185">Reference proteome</keyword>
<dbReference type="Proteomes" id="UP000694846">
    <property type="component" value="Unplaced"/>
</dbReference>
<dbReference type="Pfam" id="PF06585">
    <property type="entry name" value="JHBP"/>
    <property type="match status" value="1"/>
</dbReference>
<dbReference type="InterPro" id="IPR038606">
    <property type="entry name" value="To_sf"/>
</dbReference>
<dbReference type="AlphaFoldDB" id="A0A8B8FXR8"/>
<evidence type="ECO:0000313" key="1">
    <source>
        <dbReference type="Proteomes" id="UP000694846"/>
    </source>
</evidence>
<dbReference type="OrthoDB" id="7969776at2759"/>
<proteinExistence type="predicted"/>
<evidence type="ECO:0000313" key="2">
    <source>
        <dbReference type="RefSeq" id="XP_025415155.1"/>
    </source>
</evidence>
<dbReference type="GeneID" id="112686898"/>
<dbReference type="RefSeq" id="XP_025415155.1">
    <property type="nucleotide sequence ID" value="XM_025559370.1"/>
</dbReference>
<gene>
    <name evidence="2" type="primary">LOC112686898</name>
</gene>
<organism evidence="1 2">
    <name type="scientific">Sipha flava</name>
    <name type="common">yellow sugarcane aphid</name>
    <dbReference type="NCBI Taxonomy" id="143950"/>
    <lineage>
        <taxon>Eukaryota</taxon>
        <taxon>Metazoa</taxon>
        <taxon>Ecdysozoa</taxon>
        <taxon>Arthropoda</taxon>
        <taxon>Hexapoda</taxon>
        <taxon>Insecta</taxon>
        <taxon>Pterygota</taxon>
        <taxon>Neoptera</taxon>
        <taxon>Paraneoptera</taxon>
        <taxon>Hemiptera</taxon>
        <taxon>Sternorrhyncha</taxon>
        <taxon>Aphidomorpha</taxon>
        <taxon>Aphidoidea</taxon>
        <taxon>Aphididae</taxon>
        <taxon>Sipha</taxon>
    </lineage>
</organism>
<accession>A0A8B8FXR8</accession>